<dbReference type="EMBL" id="CAKOGP040001914">
    <property type="protein sequence ID" value="CAJ1956373.1"/>
    <property type="molecule type" value="Genomic_DNA"/>
</dbReference>
<name>A0AAD2G0S3_9STRA</name>
<dbReference type="PROSITE" id="PS50059">
    <property type="entry name" value="FKBP_PPIASE"/>
    <property type="match status" value="1"/>
</dbReference>
<protein>
    <recommendedName>
        <fullName evidence="4">peptidylprolyl isomerase</fullName>
        <ecNumber evidence="4">5.2.1.8</ecNumber>
    </recommendedName>
</protein>
<feature type="compositionally biased region" description="Polar residues" evidence="5">
    <location>
        <begin position="194"/>
        <end position="207"/>
    </location>
</feature>
<keyword evidence="4" id="KW-0413">Isomerase</keyword>
<evidence type="ECO:0000256" key="1">
    <source>
        <dbReference type="ARBA" id="ARBA00022729"/>
    </source>
</evidence>
<keyword evidence="1" id="KW-0732">Signal</keyword>
<evidence type="ECO:0000313" key="7">
    <source>
        <dbReference type="EMBL" id="CAJ1956373.1"/>
    </source>
</evidence>
<keyword evidence="4" id="KW-0697">Rotamase</keyword>
<comment type="catalytic activity">
    <reaction evidence="4">
        <text>[protein]-peptidylproline (omega=180) = [protein]-peptidylproline (omega=0)</text>
        <dbReference type="Rhea" id="RHEA:16237"/>
        <dbReference type="Rhea" id="RHEA-COMP:10747"/>
        <dbReference type="Rhea" id="RHEA-COMP:10748"/>
        <dbReference type="ChEBI" id="CHEBI:83833"/>
        <dbReference type="ChEBI" id="CHEBI:83834"/>
        <dbReference type="EC" id="5.2.1.8"/>
    </reaction>
</comment>
<dbReference type="GO" id="GO:0003755">
    <property type="term" value="F:peptidyl-prolyl cis-trans isomerase activity"/>
    <property type="evidence" value="ECO:0007669"/>
    <property type="project" value="UniProtKB-KW"/>
</dbReference>
<dbReference type="InterPro" id="IPR001179">
    <property type="entry name" value="PPIase_FKBP_dom"/>
</dbReference>
<comment type="caution">
    <text evidence="7">The sequence shown here is derived from an EMBL/GenBank/DDBJ whole genome shotgun (WGS) entry which is preliminary data.</text>
</comment>
<evidence type="ECO:0000256" key="3">
    <source>
        <dbReference type="ARBA" id="ARBA00023180"/>
    </source>
</evidence>
<dbReference type="InterPro" id="IPR046357">
    <property type="entry name" value="PPIase_dom_sf"/>
</dbReference>
<evidence type="ECO:0000256" key="4">
    <source>
        <dbReference type="PROSITE-ProRule" id="PRU00277"/>
    </source>
</evidence>
<dbReference type="SUPFAM" id="SSF54534">
    <property type="entry name" value="FKBP-like"/>
    <property type="match status" value="1"/>
</dbReference>
<reference evidence="7" key="1">
    <citation type="submission" date="2023-08" db="EMBL/GenBank/DDBJ databases">
        <authorList>
            <person name="Audoor S."/>
            <person name="Bilcke G."/>
        </authorList>
    </citation>
    <scope>NUCLEOTIDE SEQUENCE</scope>
</reference>
<dbReference type="Gene3D" id="3.10.50.40">
    <property type="match status" value="1"/>
</dbReference>
<feature type="domain" description="PPIase FKBP-type" evidence="6">
    <location>
        <begin position="234"/>
        <end position="330"/>
    </location>
</feature>
<keyword evidence="2" id="KW-0677">Repeat</keyword>
<evidence type="ECO:0000259" key="6">
    <source>
        <dbReference type="PROSITE" id="PS50059"/>
    </source>
</evidence>
<gene>
    <name evidence="7" type="ORF">CYCCA115_LOCUS16201</name>
</gene>
<feature type="region of interest" description="Disordered" evidence="5">
    <location>
        <begin position="193"/>
        <end position="218"/>
    </location>
</feature>
<sequence>MLVNLLYLFMFHRSFFGVFVLGCLFSVSWGLNLPFQKPNSFSRSISNDASNRADVMTSPQSSLSRVMDRRTLMQSSILTMILSPMVTFAEDDPRMITTIRLQAGDSLGLQIVDSVLRGKPIVVVQQVVRPNKNNQKIREGMVLQGYDSSLQVTQRIKNGPYPIDLEFLNLAAGGDAFDDLGGTMVTPKDALNLARQTDSPPSNNLAQGNAAPPSFSITTTQKVSSPCAIRSRRGDVLELIYEAFYVDADGTTKLYDASDFRGTGRPYQVVLGSGDMIPGVDQGLYDMCPGEGRQLQIPPVLAYGKRARDSFRIPPTYQSLQWKVKLFSIDSTIREDNNDVSRDDRESRFMY</sequence>
<dbReference type="Pfam" id="PF00254">
    <property type="entry name" value="FKBP_C"/>
    <property type="match status" value="1"/>
</dbReference>
<evidence type="ECO:0000313" key="8">
    <source>
        <dbReference type="Proteomes" id="UP001295423"/>
    </source>
</evidence>
<dbReference type="Proteomes" id="UP001295423">
    <property type="component" value="Unassembled WGS sequence"/>
</dbReference>
<dbReference type="InterPro" id="IPR052273">
    <property type="entry name" value="PPIase_FKBP"/>
</dbReference>
<dbReference type="PANTHER" id="PTHR46222:SF3">
    <property type="entry name" value="PEPTIDYLPROLYL ISOMERASE"/>
    <property type="match status" value="1"/>
</dbReference>
<evidence type="ECO:0000256" key="5">
    <source>
        <dbReference type="SAM" id="MobiDB-lite"/>
    </source>
</evidence>
<dbReference type="PANTHER" id="PTHR46222">
    <property type="entry name" value="PEPTIDYL-PROLYL CIS-TRANS ISOMERASE FKBP7/14"/>
    <property type="match status" value="1"/>
</dbReference>
<accession>A0AAD2G0S3</accession>
<dbReference type="EC" id="5.2.1.8" evidence="4"/>
<keyword evidence="8" id="KW-1185">Reference proteome</keyword>
<keyword evidence="3" id="KW-0325">Glycoprotein</keyword>
<dbReference type="AlphaFoldDB" id="A0AAD2G0S3"/>
<organism evidence="7 8">
    <name type="scientific">Cylindrotheca closterium</name>
    <dbReference type="NCBI Taxonomy" id="2856"/>
    <lineage>
        <taxon>Eukaryota</taxon>
        <taxon>Sar</taxon>
        <taxon>Stramenopiles</taxon>
        <taxon>Ochrophyta</taxon>
        <taxon>Bacillariophyta</taxon>
        <taxon>Bacillariophyceae</taxon>
        <taxon>Bacillariophycidae</taxon>
        <taxon>Bacillariales</taxon>
        <taxon>Bacillariaceae</taxon>
        <taxon>Cylindrotheca</taxon>
    </lineage>
</organism>
<evidence type="ECO:0000256" key="2">
    <source>
        <dbReference type="ARBA" id="ARBA00022737"/>
    </source>
</evidence>
<proteinExistence type="predicted"/>